<dbReference type="EMBL" id="CP042433">
    <property type="protein sequence ID" value="QEC56838.1"/>
    <property type="molecule type" value="Genomic_DNA"/>
</dbReference>
<feature type="chain" id="PRO_5023148679" description="Lipoprotein" evidence="1">
    <location>
        <begin position="17"/>
        <end position="307"/>
    </location>
</feature>
<dbReference type="OrthoDB" id="1114031at2"/>
<dbReference type="KEGG" id="fgg:FSB75_13340"/>
<evidence type="ECO:0000313" key="3">
    <source>
        <dbReference type="Proteomes" id="UP000321204"/>
    </source>
</evidence>
<sequence length="307" mass="32822">MKRFSLAAQLTGVVLAATLAAIGCKKENSDTLSPQEEMQAATYTSQSEVDAEIAFDDVYDNVMGVNTEVGLGGVGVFGRIASSPTGRTASVDSLPPCTTVTVSPQQTGAFPKTVVLDFGTGCFSHGHLRSGKIRTVYTGPLREAGNSATTTFDNFKIDSVLVEGTHKITNTTNLTSGSNQRQFKIELTNAKLTHPNGDYSEWAATRTQTQIEGNGTAAPADDILSVQGTAHGRVKHATLIVIWNSEITEPLIKKYTCRWISKGRVKTVREGLPTNTPWVAILDYGAGTCDNQATLTINGNTQQITLH</sequence>
<evidence type="ECO:0000313" key="2">
    <source>
        <dbReference type="EMBL" id="QEC56838.1"/>
    </source>
</evidence>
<dbReference type="AlphaFoldDB" id="A0A5B8UJT6"/>
<accession>A0A5B8UJT6</accession>
<keyword evidence="3" id="KW-1185">Reference proteome</keyword>
<proteinExistence type="predicted"/>
<dbReference type="PROSITE" id="PS51257">
    <property type="entry name" value="PROKAR_LIPOPROTEIN"/>
    <property type="match status" value="1"/>
</dbReference>
<name>A0A5B8UJT6_9BACT</name>
<feature type="signal peptide" evidence="1">
    <location>
        <begin position="1"/>
        <end position="16"/>
    </location>
</feature>
<evidence type="ECO:0008006" key="4">
    <source>
        <dbReference type="Google" id="ProtNLM"/>
    </source>
</evidence>
<organism evidence="2 3">
    <name type="scientific">Flavisolibacter ginsenosidimutans</name>
    <dbReference type="NCBI Taxonomy" id="661481"/>
    <lineage>
        <taxon>Bacteria</taxon>
        <taxon>Pseudomonadati</taxon>
        <taxon>Bacteroidota</taxon>
        <taxon>Chitinophagia</taxon>
        <taxon>Chitinophagales</taxon>
        <taxon>Chitinophagaceae</taxon>
        <taxon>Flavisolibacter</taxon>
    </lineage>
</organism>
<dbReference type="Proteomes" id="UP000321204">
    <property type="component" value="Chromosome"/>
</dbReference>
<dbReference type="RefSeq" id="WP_146788368.1">
    <property type="nucleotide sequence ID" value="NZ_BAABIO010000003.1"/>
</dbReference>
<evidence type="ECO:0000256" key="1">
    <source>
        <dbReference type="SAM" id="SignalP"/>
    </source>
</evidence>
<protein>
    <recommendedName>
        <fullName evidence="4">Lipoprotein</fullName>
    </recommendedName>
</protein>
<gene>
    <name evidence="2" type="ORF">FSB75_13340</name>
</gene>
<keyword evidence="1" id="KW-0732">Signal</keyword>
<reference evidence="2 3" key="1">
    <citation type="journal article" date="2015" name="Int. J. Syst. Evol. Microbiol.">
        <title>Flavisolibacter ginsenosidimutans sp. nov., with ginsenoside-converting activity isolated from soil used for cultivating ginseng.</title>
        <authorList>
            <person name="Zhao Y."/>
            <person name="Liu Q."/>
            <person name="Kang M.S."/>
            <person name="Jin F."/>
            <person name="Yu H."/>
            <person name="Im W.T."/>
        </authorList>
    </citation>
    <scope>NUCLEOTIDE SEQUENCE [LARGE SCALE GENOMIC DNA]</scope>
    <source>
        <strain evidence="2 3">Gsoil 636</strain>
    </source>
</reference>